<dbReference type="RefSeq" id="XP_032340263.1">
    <property type="nucleotide sequence ID" value="XM_032484372.1"/>
</dbReference>
<dbReference type="AlphaFoldDB" id="A0A8B8TEP3"/>
<dbReference type="Proteomes" id="UP000694856">
    <property type="component" value="Chromosome 7"/>
</dbReference>
<evidence type="ECO:0000256" key="1">
    <source>
        <dbReference type="SAM" id="MobiDB-lite"/>
    </source>
</evidence>
<feature type="compositionally biased region" description="Acidic residues" evidence="1">
    <location>
        <begin position="130"/>
        <end position="144"/>
    </location>
</feature>
<feature type="compositionally biased region" description="Low complexity" evidence="1">
    <location>
        <begin position="112"/>
        <end position="123"/>
    </location>
</feature>
<evidence type="ECO:0000313" key="3">
    <source>
        <dbReference type="RefSeq" id="XP_032340263.1"/>
    </source>
</evidence>
<feature type="region of interest" description="Disordered" evidence="1">
    <location>
        <begin position="101"/>
        <end position="228"/>
    </location>
</feature>
<proteinExistence type="predicted"/>
<dbReference type="KEGG" id="cfr:116665088"/>
<sequence length="228" mass="24378">MRSPALALRCVSNPCDSPSGLLHFEWLALVEGFPRTASVPEGKISGSAEIQADWKPDPQAAALTLYREILSRGPPSVSPRGHHSQGIQRCPLGGGCENLGTRSRYISPPGAPGACSGAPQGGSVKTEPTGWDEAEAEAEAEAEVQTEPPARRRRGRKMAPAEKPAKTAPAGWSQAEGEQQWHSWGETGKKKKSSVSKQAHQQKATPACRARQRERVKMVPPPPRCAPS</sequence>
<gene>
    <name evidence="3" type="primary">LOC116665088</name>
</gene>
<feature type="compositionally biased region" description="Pro residues" evidence="1">
    <location>
        <begin position="219"/>
        <end position="228"/>
    </location>
</feature>
<protein>
    <submittedName>
        <fullName evidence="3">Uncharacterized protein LOC116665088</fullName>
    </submittedName>
</protein>
<reference evidence="3" key="1">
    <citation type="submission" date="2025-08" db="UniProtKB">
        <authorList>
            <consortium name="RefSeq"/>
        </authorList>
    </citation>
    <scope>IDENTIFICATION</scope>
    <source>
        <tissue evidence="3">Ear skin</tissue>
    </source>
</reference>
<organism evidence="2 3">
    <name type="scientific">Camelus ferus</name>
    <name type="common">Wild bactrian camel</name>
    <name type="synonym">Camelus bactrianus ferus</name>
    <dbReference type="NCBI Taxonomy" id="419612"/>
    <lineage>
        <taxon>Eukaryota</taxon>
        <taxon>Metazoa</taxon>
        <taxon>Chordata</taxon>
        <taxon>Craniata</taxon>
        <taxon>Vertebrata</taxon>
        <taxon>Euteleostomi</taxon>
        <taxon>Mammalia</taxon>
        <taxon>Eutheria</taxon>
        <taxon>Laurasiatheria</taxon>
        <taxon>Artiodactyla</taxon>
        <taxon>Tylopoda</taxon>
        <taxon>Camelidae</taxon>
        <taxon>Camelus</taxon>
    </lineage>
</organism>
<dbReference type="GeneID" id="116665088"/>
<name>A0A8B8TEP3_CAMFR</name>
<feature type="compositionally biased region" description="Polar residues" evidence="1">
    <location>
        <begin position="195"/>
        <end position="204"/>
    </location>
</feature>
<accession>A0A8B8TEP3</accession>
<evidence type="ECO:0000313" key="2">
    <source>
        <dbReference type="Proteomes" id="UP000694856"/>
    </source>
</evidence>
<keyword evidence="2" id="KW-1185">Reference proteome</keyword>